<protein>
    <submittedName>
        <fullName evidence="1">Uncharacterized protein</fullName>
    </submittedName>
</protein>
<dbReference type="AlphaFoldDB" id="A0A1G1WAU7"/>
<evidence type="ECO:0000313" key="2">
    <source>
        <dbReference type="Proteomes" id="UP000177103"/>
    </source>
</evidence>
<dbReference type="Proteomes" id="UP000177103">
    <property type="component" value="Unassembled WGS sequence"/>
</dbReference>
<reference evidence="1 2" key="1">
    <citation type="journal article" date="2016" name="Nat. Commun.">
        <title>Thousands of microbial genomes shed light on interconnected biogeochemical processes in an aquifer system.</title>
        <authorList>
            <person name="Anantharaman K."/>
            <person name="Brown C.T."/>
            <person name="Hug L.A."/>
            <person name="Sharon I."/>
            <person name="Castelle C.J."/>
            <person name="Probst A.J."/>
            <person name="Thomas B.C."/>
            <person name="Singh A."/>
            <person name="Wilkins M.J."/>
            <person name="Karaoz U."/>
            <person name="Brodie E.L."/>
            <person name="Williams K.H."/>
            <person name="Hubbard S.S."/>
            <person name="Banfield J.F."/>
        </authorList>
    </citation>
    <scope>NUCLEOTIDE SEQUENCE [LARGE SCALE GENOMIC DNA]</scope>
</reference>
<accession>A0A1G1WAU7</accession>
<name>A0A1G1WAU7_9BACT</name>
<organism evidence="1 2">
    <name type="scientific">Candidatus Woykebacteria bacterium RBG_13_40_7b</name>
    <dbReference type="NCBI Taxonomy" id="1802594"/>
    <lineage>
        <taxon>Bacteria</taxon>
        <taxon>Candidatus Woykeibacteriota</taxon>
    </lineage>
</organism>
<sequence>MDNFLTYSLFPKKDLLFPKVFHKALEVFFTKKSPEKNFVLVTKTGRFKKAYVFLTRPTATTTILLY</sequence>
<dbReference type="EMBL" id="MHCQ01000013">
    <property type="protein sequence ID" value="OGY24809.1"/>
    <property type="molecule type" value="Genomic_DNA"/>
</dbReference>
<comment type="caution">
    <text evidence="1">The sequence shown here is derived from an EMBL/GenBank/DDBJ whole genome shotgun (WGS) entry which is preliminary data.</text>
</comment>
<proteinExistence type="predicted"/>
<evidence type="ECO:0000313" key="1">
    <source>
        <dbReference type="EMBL" id="OGY24809.1"/>
    </source>
</evidence>
<gene>
    <name evidence="1" type="ORF">A2Y57_01760</name>
</gene>